<sequence>MSAYDFPKAVEAGKAIPYWDVFGLHINQVGYQGQVLPMLVAVIS</sequence>
<proteinExistence type="predicted"/>
<dbReference type="GO" id="GO:0016740">
    <property type="term" value="F:transferase activity"/>
    <property type="evidence" value="ECO:0007669"/>
    <property type="project" value="UniProtKB-KW"/>
</dbReference>
<dbReference type="EC" id="2.7.1.-" evidence="1"/>
<evidence type="ECO:0000313" key="2">
    <source>
        <dbReference type="Proteomes" id="UP000255091"/>
    </source>
</evidence>
<accession>A0A380DZ15</accession>
<evidence type="ECO:0000313" key="1">
    <source>
        <dbReference type="EMBL" id="SUK60117.1"/>
    </source>
</evidence>
<protein>
    <submittedName>
        <fullName evidence="1">PTS system, sucrose-specific IIB component / PTS system, sucrose-specific IIC component</fullName>
        <ecNumber evidence="1">2.7.1.-</ecNumber>
    </submittedName>
</protein>
<reference evidence="1 2" key="1">
    <citation type="submission" date="2018-06" db="EMBL/GenBank/DDBJ databases">
        <authorList>
            <consortium name="Pathogen Informatics"/>
            <person name="Doyle S."/>
        </authorList>
    </citation>
    <scope>NUCLEOTIDE SEQUENCE [LARGE SCALE GENOMIC DNA]</scope>
    <source>
        <strain evidence="1 2">NCTC6133</strain>
    </source>
</reference>
<dbReference type="Proteomes" id="UP000255091">
    <property type="component" value="Unassembled WGS sequence"/>
</dbReference>
<name>A0A380DZ15_STAAU</name>
<organism evidence="1 2">
    <name type="scientific">Staphylococcus aureus</name>
    <dbReference type="NCBI Taxonomy" id="1280"/>
    <lineage>
        <taxon>Bacteria</taxon>
        <taxon>Bacillati</taxon>
        <taxon>Bacillota</taxon>
        <taxon>Bacilli</taxon>
        <taxon>Bacillales</taxon>
        <taxon>Staphylococcaceae</taxon>
        <taxon>Staphylococcus</taxon>
    </lineage>
</organism>
<keyword evidence="1" id="KW-0808">Transferase</keyword>
<dbReference type="EMBL" id="UHAP01000001">
    <property type="protein sequence ID" value="SUK60117.1"/>
    <property type="molecule type" value="Genomic_DNA"/>
</dbReference>
<gene>
    <name evidence="1" type="primary">scrA_2</name>
    <name evidence="1" type="ORF">NCTC6133_03192</name>
</gene>
<dbReference type="AlphaFoldDB" id="A0A380DZ15"/>